<comment type="caution">
    <text evidence="6">The sequence shown here is derived from an EMBL/GenBank/DDBJ whole genome shotgun (WGS) entry which is preliminary data.</text>
</comment>
<name>A0A327LE37_9BRAD</name>
<dbReference type="CDD" id="cd07402">
    <property type="entry name" value="MPP_GpdQ"/>
    <property type="match status" value="1"/>
</dbReference>
<evidence type="ECO:0000256" key="3">
    <source>
        <dbReference type="ARBA" id="ARBA00023004"/>
    </source>
</evidence>
<dbReference type="InterPro" id="IPR042283">
    <property type="entry name" value="GpdQ_catalytic"/>
</dbReference>
<dbReference type="SUPFAM" id="SSF56300">
    <property type="entry name" value="Metallo-dependent phosphatases"/>
    <property type="match status" value="1"/>
</dbReference>
<proteinExistence type="inferred from homology"/>
<dbReference type="Gene3D" id="3.30.750.180">
    <property type="entry name" value="GpdQ, beta-strand dimerisation domain"/>
    <property type="match status" value="1"/>
</dbReference>
<dbReference type="PANTHER" id="PTHR42988">
    <property type="entry name" value="PHOSPHOHYDROLASE"/>
    <property type="match status" value="1"/>
</dbReference>
<dbReference type="AlphaFoldDB" id="A0A327LE37"/>
<evidence type="ECO:0000256" key="1">
    <source>
        <dbReference type="ARBA" id="ARBA00022723"/>
    </source>
</evidence>
<dbReference type="Gene3D" id="3.60.21.40">
    <property type="entry name" value="GpdQ, catalytic alpha/beta sandwich domain"/>
    <property type="match status" value="1"/>
</dbReference>
<sequence>MLIAQISDLHVRPAGVLAYGVSETNAYAEQAINALLRLRPAPDLVIVTGDLTDAGLPTEFAYIADLLDRLPMPVVCIPGNHDRRETMRTAFAGKGYLPIDGRLDFVVETRPVRLIGLDSLWEGHGSGRLEPESLAFLAETLAAAPDVPTVVALHHPPFVCGIAHMDRIRLLDGAERFAAVVAGHPQVERVITGHHHRPVAVRWAGTICQIAPSVAHQVTLALAPDAAPDFVLEPPAFLLHNWIEGTGLVTHQAYVQRAPGPFPFFQGKSGGTA</sequence>
<dbReference type="InterPro" id="IPR029052">
    <property type="entry name" value="Metallo-depent_PP-like"/>
</dbReference>
<accession>A0A327LE37</accession>
<dbReference type="PANTHER" id="PTHR42988:SF2">
    <property type="entry name" value="CYCLIC NUCLEOTIDE PHOSPHODIESTERASE CBUA0032-RELATED"/>
    <property type="match status" value="1"/>
</dbReference>
<feature type="domain" description="Calcineurin-like phosphoesterase" evidence="5">
    <location>
        <begin position="1"/>
        <end position="198"/>
    </location>
</feature>
<dbReference type="InterPro" id="IPR050884">
    <property type="entry name" value="CNP_phosphodiesterase-III"/>
</dbReference>
<dbReference type="RefSeq" id="WP_111417068.1">
    <property type="nucleotide sequence ID" value="NZ_NPEX01000002.1"/>
</dbReference>
<evidence type="ECO:0000313" key="7">
    <source>
        <dbReference type="Proteomes" id="UP000249130"/>
    </source>
</evidence>
<evidence type="ECO:0000256" key="2">
    <source>
        <dbReference type="ARBA" id="ARBA00022801"/>
    </source>
</evidence>
<comment type="similarity">
    <text evidence="4">Belongs to the cyclic nucleotide phosphodiesterase class-III family.</text>
</comment>
<dbReference type="InterPro" id="IPR026575">
    <property type="entry name" value="GpdQ/CpdA-like"/>
</dbReference>
<gene>
    <name evidence="6" type="ORF">CH341_00435</name>
</gene>
<organism evidence="6 7">
    <name type="scientific">Rhodoplanes roseus</name>
    <dbReference type="NCBI Taxonomy" id="29409"/>
    <lineage>
        <taxon>Bacteria</taxon>
        <taxon>Pseudomonadati</taxon>
        <taxon>Pseudomonadota</taxon>
        <taxon>Alphaproteobacteria</taxon>
        <taxon>Hyphomicrobiales</taxon>
        <taxon>Nitrobacteraceae</taxon>
        <taxon>Rhodoplanes</taxon>
    </lineage>
</organism>
<dbReference type="GO" id="GO:0046872">
    <property type="term" value="F:metal ion binding"/>
    <property type="evidence" value="ECO:0007669"/>
    <property type="project" value="UniProtKB-KW"/>
</dbReference>
<keyword evidence="2" id="KW-0378">Hydrolase</keyword>
<dbReference type="Pfam" id="PF00149">
    <property type="entry name" value="Metallophos"/>
    <property type="match status" value="1"/>
</dbReference>
<dbReference type="OrthoDB" id="651281at2"/>
<evidence type="ECO:0000259" key="5">
    <source>
        <dbReference type="Pfam" id="PF00149"/>
    </source>
</evidence>
<dbReference type="GO" id="GO:0004112">
    <property type="term" value="F:cyclic-nucleotide phosphodiesterase activity"/>
    <property type="evidence" value="ECO:0007669"/>
    <property type="project" value="InterPro"/>
</dbReference>
<evidence type="ECO:0000256" key="4">
    <source>
        <dbReference type="ARBA" id="ARBA00025742"/>
    </source>
</evidence>
<dbReference type="EMBL" id="NPEX01000002">
    <property type="protein sequence ID" value="RAI46068.1"/>
    <property type="molecule type" value="Genomic_DNA"/>
</dbReference>
<evidence type="ECO:0000313" key="6">
    <source>
        <dbReference type="EMBL" id="RAI46068.1"/>
    </source>
</evidence>
<dbReference type="InterPro" id="IPR042281">
    <property type="entry name" value="GpdQ_beta-strand"/>
</dbReference>
<dbReference type="InterPro" id="IPR004843">
    <property type="entry name" value="Calcineurin-like_PHP"/>
</dbReference>
<keyword evidence="3" id="KW-0408">Iron</keyword>
<dbReference type="Proteomes" id="UP000249130">
    <property type="component" value="Unassembled WGS sequence"/>
</dbReference>
<reference evidence="6 7" key="1">
    <citation type="submission" date="2017-07" db="EMBL/GenBank/DDBJ databases">
        <title>Draft Genome Sequences of Select Purple Nonsulfur Bacteria.</title>
        <authorList>
            <person name="Lasarre B."/>
            <person name="Mckinlay J.B."/>
        </authorList>
    </citation>
    <scope>NUCLEOTIDE SEQUENCE [LARGE SCALE GENOMIC DNA]</scope>
    <source>
        <strain evidence="6 7">DSM 5909</strain>
    </source>
</reference>
<keyword evidence="7" id="KW-1185">Reference proteome</keyword>
<keyword evidence="1" id="KW-0479">Metal-binding</keyword>
<protein>
    <submittedName>
        <fullName evidence="6">Phosphodiesterase</fullName>
    </submittedName>
</protein>